<dbReference type="Pfam" id="PF18701">
    <property type="entry name" value="DUF5641"/>
    <property type="match status" value="1"/>
</dbReference>
<dbReference type="PANTHER" id="PTHR47331">
    <property type="entry name" value="PHD-TYPE DOMAIN-CONTAINING PROTEIN"/>
    <property type="match status" value="1"/>
</dbReference>
<accession>A0AAV0XR63</accession>
<organism evidence="2 3">
    <name type="scientific">Macrosiphum euphorbiae</name>
    <name type="common">potato aphid</name>
    <dbReference type="NCBI Taxonomy" id="13131"/>
    <lineage>
        <taxon>Eukaryota</taxon>
        <taxon>Metazoa</taxon>
        <taxon>Ecdysozoa</taxon>
        <taxon>Arthropoda</taxon>
        <taxon>Hexapoda</taxon>
        <taxon>Insecta</taxon>
        <taxon>Pterygota</taxon>
        <taxon>Neoptera</taxon>
        <taxon>Paraneoptera</taxon>
        <taxon>Hemiptera</taxon>
        <taxon>Sternorrhyncha</taxon>
        <taxon>Aphidomorpha</taxon>
        <taxon>Aphidoidea</taxon>
        <taxon>Aphididae</taxon>
        <taxon>Macrosiphini</taxon>
        <taxon>Macrosiphum</taxon>
    </lineage>
</organism>
<evidence type="ECO:0000259" key="1">
    <source>
        <dbReference type="Pfam" id="PF18701"/>
    </source>
</evidence>
<dbReference type="AlphaFoldDB" id="A0AAV0XR63"/>
<sequence>MSSSPLDLDYLSPGHFLIGQPLLAVPERHIPEDSRKIVNRWKLLHQFHQSFWRRWTSEYLCSLQARTKWTNNVPNLKDGDMVVIKDNQSPPTAWRLGRVLSVMPGADGVVRVARVLTAQGELTRPVVKLVLLPTE</sequence>
<dbReference type="Proteomes" id="UP001160148">
    <property type="component" value="Unassembled WGS sequence"/>
</dbReference>
<protein>
    <recommendedName>
        <fullName evidence="1">DUF5641 domain-containing protein</fullName>
    </recommendedName>
</protein>
<keyword evidence="3" id="KW-1185">Reference proteome</keyword>
<evidence type="ECO:0000313" key="2">
    <source>
        <dbReference type="EMBL" id="CAI6370980.1"/>
    </source>
</evidence>
<name>A0AAV0XR63_9HEMI</name>
<comment type="caution">
    <text evidence="2">The sequence shown here is derived from an EMBL/GenBank/DDBJ whole genome shotgun (WGS) entry which is preliminary data.</text>
</comment>
<proteinExistence type="predicted"/>
<feature type="domain" description="DUF5641" evidence="1">
    <location>
        <begin position="39"/>
        <end position="132"/>
    </location>
</feature>
<reference evidence="2 3" key="1">
    <citation type="submission" date="2023-01" db="EMBL/GenBank/DDBJ databases">
        <authorList>
            <person name="Whitehead M."/>
        </authorList>
    </citation>
    <scope>NUCLEOTIDE SEQUENCE [LARGE SCALE GENOMIC DNA]</scope>
</reference>
<dbReference type="EMBL" id="CARXXK010000671">
    <property type="protein sequence ID" value="CAI6370980.1"/>
    <property type="molecule type" value="Genomic_DNA"/>
</dbReference>
<evidence type="ECO:0000313" key="3">
    <source>
        <dbReference type="Proteomes" id="UP001160148"/>
    </source>
</evidence>
<gene>
    <name evidence="2" type="ORF">MEUPH1_LOCUS25042</name>
</gene>
<dbReference type="PANTHER" id="PTHR47331:SF1">
    <property type="entry name" value="GAG-LIKE PROTEIN"/>
    <property type="match status" value="1"/>
</dbReference>
<dbReference type="InterPro" id="IPR040676">
    <property type="entry name" value="DUF5641"/>
</dbReference>